<keyword evidence="2" id="KW-1185">Reference proteome</keyword>
<reference evidence="1 2" key="1">
    <citation type="submission" date="2024-09" db="EMBL/GenBank/DDBJ databases">
        <authorList>
            <person name="Sun Q."/>
            <person name="Mori K."/>
        </authorList>
    </citation>
    <scope>NUCLEOTIDE SEQUENCE [LARGE SCALE GENOMIC DNA]</scope>
    <source>
        <strain evidence="1 2">CICC 10874</strain>
    </source>
</reference>
<sequence>MQAPTTHVPTQVRLRLAHGVLEHHARSAGVELLHVKGVALHPQLAEGRRRSTDCDVLVRPAQVPVFTAALAAEGWEQITTFAHGSVFMHAATFHHTVWGTVDVHRSFPGLDRDPGASFAQLWDGHEEMLLGGVPCAVPALRPQRLLLLVHAARDATGHARHDLDVSWTRVDASEQERIDALARDLGALVPLAIATGRPELARGGPGEHLWTALHANADARGVRAARWRDAHGLRERLRLLVEAARVNPDHLALRLGHRPDRAELRREWWARLRRALPRR</sequence>
<dbReference type="Pfam" id="PF14907">
    <property type="entry name" value="NTP_transf_5"/>
    <property type="match status" value="1"/>
</dbReference>
<gene>
    <name evidence="1" type="ORF">ACFFF6_12205</name>
</gene>
<organism evidence="1 2">
    <name type="scientific">Brachybacterium hainanense</name>
    <dbReference type="NCBI Taxonomy" id="1541174"/>
    <lineage>
        <taxon>Bacteria</taxon>
        <taxon>Bacillati</taxon>
        <taxon>Actinomycetota</taxon>
        <taxon>Actinomycetes</taxon>
        <taxon>Micrococcales</taxon>
        <taxon>Dermabacteraceae</taxon>
        <taxon>Brachybacterium</taxon>
    </lineage>
</organism>
<evidence type="ECO:0000313" key="1">
    <source>
        <dbReference type="EMBL" id="MFC0674721.1"/>
    </source>
</evidence>
<dbReference type="InterPro" id="IPR039498">
    <property type="entry name" value="NTP_transf_5"/>
</dbReference>
<accession>A0ABV6RCK3</accession>
<protein>
    <submittedName>
        <fullName evidence="1">Nucleotidyltransferase family protein</fullName>
    </submittedName>
</protein>
<name>A0ABV6RCK3_9MICO</name>
<dbReference type="Proteomes" id="UP001589793">
    <property type="component" value="Unassembled WGS sequence"/>
</dbReference>
<comment type="caution">
    <text evidence="1">The sequence shown here is derived from an EMBL/GenBank/DDBJ whole genome shotgun (WGS) entry which is preliminary data.</text>
</comment>
<evidence type="ECO:0000313" key="2">
    <source>
        <dbReference type="Proteomes" id="UP001589793"/>
    </source>
</evidence>
<dbReference type="EMBL" id="JBHLSV010000014">
    <property type="protein sequence ID" value="MFC0674721.1"/>
    <property type="molecule type" value="Genomic_DNA"/>
</dbReference>
<proteinExistence type="predicted"/>
<dbReference type="RefSeq" id="WP_376981075.1">
    <property type="nucleotide sequence ID" value="NZ_JBHLSV010000014.1"/>
</dbReference>